<evidence type="ECO:0000256" key="1">
    <source>
        <dbReference type="ARBA" id="ARBA00004613"/>
    </source>
</evidence>
<evidence type="ECO:0000259" key="3">
    <source>
        <dbReference type="PROSITE" id="PS51677"/>
    </source>
</evidence>
<dbReference type="InterPro" id="IPR011330">
    <property type="entry name" value="Glyco_hydro/deAcase_b/a-brl"/>
</dbReference>
<dbReference type="Proteomes" id="UP001149142">
    <property type="component" value="Unassembled WGS sequence"/>
</dbReference>
<dbReference type="RefSeq" id="WP_106688054.1">
    <property type="nucleotide sequence ID" value="NZ_CAXQEU010000140.1"/>
</dbReference>
<dbReference type="PANTHER" id="PTHR34216:SF3">
    <property type="entry name" value="POLY-BETA-1,6-N-ACETYL-D-GLUCOSAMINE N-DEACETYLASE"/>
    <property type="match status" value="1"/>
</dbReference>
<gene>
    <name evidence="4" type="ORF">OOZ35_10445</name>
</gene>
<dbReference type="Pfam" id="PF01522">
    <property type="entry name" value="Polysacc_deac_1"/>
    <property type="match status" value="1"/>
</dbReference>
<evidence type="ECO:0000313" key="5">
    <source>
        <dbReference type="Proteomes" id="UP001149142"/>
    </source>
</evidence>
<evidence type="ECO:0000313" key="4">
    <source>
        <dbReference type="EMBL" id="MDA0177911.1"/>
    </source>
</evidence>
<evidence type="ECO:0000256" key="2">
    <source>
        <dbReference type="ARBA" id="ARBA00022729"/>
    </source>
</evidence>
<name>A0ABT4S1G2_9FLAO</name>
<comment type="caution">
    <text evidence="4">The sequence shown here is derived from an EMBL/GenBank/DDBJ whole genome shotgun (WGS) entry which is preliminary data.</text>
</comment>
<dbReference type="InterPro" id="IPR002509">
    <property type="entry name" value="NODB_dom"/>
</dbReference>
<comment type="subcellular location">
    <subcellularLocation>
        <location evidence="1">Secreted</location>
    </subcellularLocation>
</comment>
<dbReference type="EMBL" id="JAPFGC010000002">
    <property type="protein sequence ID" value="MDA0177911.1"/>
    <property type="molecule type" value="Genomic_DNA"/>
</dbReference>
<protein>
    <submittedName>
        <fullName evidence="4">Polysaccharide deacetylase family protein</fullName>
    </submittedName>
</protein>
<reference evidence="4" key="1">
    <citation type="submission" date="2022-11" db="EMBL/GenBank/DDBJ databases">
        <title>Refractory cell wall polysaccharides provide important carbon source for microbial heterotrophs in the hadal ocean.</title>
        <authorList>
            <person name="Zhu X."/>
        </authorList>
    </citation>
    <scope>NUCLEOTIDE SEQUENCE</scope>
    <source>
        <strain evidence="4">MTRN7</strain>
    </source>
</reference>
<feature type="domain" description="NodB homology" evidence="3">
    <location>
        <begin position="88"/>
        <end position="288"/>
    </location>
</feature>
<organism evidence="4 5">
    <name type="scientific">Mesoflavibacter profundi</name>
    <dbReference type="NCBI Taxonomy" id="2708110"/>
    <lineage>
        <taxon>Bacteria</taxon>
        <taxon>Pseudomonadati</taxon>
        <taxon>Bacteroidota</taxon>
        <taxon>Flavobacteriia</taxon>
        <taxon>Flavobacteriales</taxon>
        <taxon>Flavobacteriaceae</taxon>
        <taxon>Mesoflavibacter</taxon>
    </lineage>
</organism>
<accession>A0ABT4S1G2</accession>
<proteinExistence type="predicted"/>
<dbReference type="PANTHER" id="PTHR34216">
    <property type="match status" value="1"/>
</dbReference>
<dbReference type="PROSITE" id="PS51677">
    <property type="entry name" value="NODB"/>
    <property type="match status" value="1"/>
</dbReference>
<keyword evidence="5" id="KW-1185">Reference proteome</keyword>
<dbReference type="Gene3D" id="3.20.20.370">
    <property type="entry name" value="Glycoside hydrolase/deacetylase"/>
    <property type="match status" value="1"/>
</dbReference>
<dbReference type="CDD" id="cd10918">
    <property type="entry name" value="CE4_NodB_like_5s_6s"/>
    <property type="match status" value="1"/>
</dbReference>
<dbReference type="SUPFAM" id="SSF88713">
    <property type="entry name" value="Glycoside hydrolase/deacetylase"/>
    <property type="match status" value="1"/>
</dbReference>
<dbReference type="InterPro" id="IPR051398">
    <property type="entry name" value="Polysacch_Deacetylase"/>
</dbReference>
<sequence>MTYTTTYKNVLKWRGNYLKTNIRDFVLKLLSLNSSVKKDFKGIQFLYFHYIYDDEVKNAEKIIKYISNNFKVISYSDAVEKILNNKIDDYYICFSSDDGLKSNLVASKIFKKYNISCCFFINPQTIENRDISFHNKVCTERLGVPLTEIMTWEDINTLVKDGHEIGNHSYDHKEQVHLNPTEFEEDLTLSTKMLEEKGLTIKHYAYPRGQFKFFKESYLNQVYKFGYKSCATAVRGCHISQSNGLKSTNIALRRDVVVFKEPLNFVKYFLSKAQKQATQNNTYWINNL</sequence>
<keyword evidence="2" id="KW-0732">Signal</keyword>